<protein>
    <submittedName>
        <fullName evidence="2">Aminoglycoside phosphotransferase</fullName>
    </submittedName>
</protein>
<organism evidence="2 3">
    <name type="scientific">Microlunatus endophyticus</name>
    <dbReference type="NCBI Taxonomy" id="1716077"/>
    <lineage>
        <taxon>Bacteria</taxon>
        <taxon>Bacillati</taxon>
        <taxon>Actinomycetota</taxon>
        <taxon>Actinomycetes</taxon>
        <taxon>Propionibacteriales</taxon>
        <taxon>Propionibacteriaceae</taxon>
        <taxon>Microlunatus</taxon>
    </lineage>
</organism>
<reference evidence="2" key="1">
    <citation type="journal article" date="2014" name="Int. J. Syst. Evol. Microbiol.">
        <title>Complete genome sequence of Corynebacterium casei LMG S-19264T (=DSM 44701T), isolated from a smear-ripened cheese.</title>
        <authorList>
            <consortium name="US DOE Joint Genome Institute (JGI-PGF)"/>
            <person name="Walter F."/>
            <person name="Albersmeier A."/>
            <person name="Kalinowski J."/>
            <person name="Ruckert C."/>
        </authorList>
    </citation>
    <scope>NUCLEOTIDE SEQUENCE</scope>
    <source>
        <strain evidence="2">CGMCC 4.7306</strain>
    </source>
</reference>
<dbReference type="Pfam" id="PF01636">
    <property type="entry name" value="APH"/>
    <property type="match status" value="1"/>
</dbReference>
<dbReference type="Gene3D" id="3.90.1200.10">
    <property type="match status" value="1"/>
</dbReference>
<proteinExistence type="predicted"/>
<evidence type="ECO:0000313" key="3">
    <source>
        <dbReference type="Proteomes" id="UP000613840"/>
    </source>
</evidence>
<evidence type="ECO:0000313" key="2">
    <source>
        <dbReference type="EMBL" id="GGL78532.1"/>
    </source>
</evidence>
<dbReference type="Gene3D" id="3.30.200.20">
    <property type="entry name" value="Phosphorylase Kinase, domain 1"/>
    <property type="match status" value="1"/>
</dbReference>
<dbReference type="AlphaFoldDB" id="A0A917SGZ0"/>
<accession>A0A917SGZ0</accession>
<gene>
    <name evidence="2" type="ORF">GCM10011575_41100</name>
</gene>
<keyword evidence="3" id="KW-1185">Reference proteome</keyword>
<dbReference type="PANTHER" id="PTHR21310">
    <property type="entry name" value="AMINOGLYCOSIDE PHOSPHOTRANSFERASE-RELATED-RELATED"/>
    <property type="match status" value="1"/>
</dbReference>
<dbReference type="CDD" id="cd05155">
    <property type="entry name" value="APH_ChoK_like_1"/>
    <property type="match status" value="1"/>
</dbReference>
<dbReference type="InterPro" id="IPR002575">
    <property type="entry name" value="Aminoglycoside_PTrfase"/>
</dbReference>
<comment type="caution">
    <text evidence="2">The sequence shown here is derived from an EMBL/GenBank/DDBJ whole genome shotgun (WGS) entry which is preliminary data.</text>
</comment>
<evidence type="ECO:0000259" key="1">
    <source>
        <dbReference type="Pfam" id="PF01636"/>
    </source>
</evidence>
<dbReference type="RefSeq" id="WP_188897341.1">
    <property type="nucleotide sequence ID" value="NZ_BMMZ01000013.1"/>
</dbReference>
<name>A0A917SGZ0_9ACTN</name>
<feature type="domain" description="Aminoglycoside phosphotransferase" evidence="1">
    <location>
        <begin position="30"/>
        <end position="258"/>
    </location>
</feature>
<dbReference type="Proteomes" id="UP000613840">
    <property type="component" value="Unassembled WGS sequence"/>
</dbReference>
<dbReference type="EMBL" id="BMMZ01000013">
    <property type="protein sequence ID" value="GGL78532.1"/>
    <property type="molecule type" value="Genomic_DNA"/>
</dbReference>
<dbReference type="SUPFAM" id="SSF56112">
    <property type="entry name" value="Protein kinase-like (PK-like)"/>
    <property type="match status" value="1"/>
</dbReference>
<reference evidence="2" key="2">
    <citation type="submission" date="2020-09" db="EMBL/GenBank/DDBJ databases">
        <authorList>
            <person name="Sun Q."/>
            <person name="Zhou Y."/>
        </authorList>
    </citation>
    <scope>NUCLEOTIDE SEQUENCE</scope>
    <source>
        <strain evidence="2">CGMCC 4.7306</strain>
    </source>
</reference>
<dbReference type="PANTHER" id="PTHR21310:SF42">
    <property type="entry name" value="BIFUNCTIONAL AAC_APH"/>
    <property type="match status" value="1"/>
</dbReference>
<sequence length="290" mass="32035">MRMPAAEVEVTAELVTALIRQQHLDLLDELSLVANGWDNVIYRLGRTRTVRLPRRQLVAELIIKEQRWLPELAPRLPLSIPVPERAGRPGPGFDWPWSIGPWFDGDPLSGIPVSERTRYAADLAAFFAALHRPAPPDAPVNPVRGIPLAQRAELVAQQFAIVDPPGRLRTLWDELVTTRELTGPPVWVHGDPHPANLLIKDGRLAAVIDFGDLTAGDPATDLAVGWLAFDPVGRSRFRDHYVRIAGDDADLWRRARGWALSLGLSLLANSDDNPVLAAVGRHAVDQVIQE</sequence>
<dbReference type="InterPro" id="IPR051678">
    <property type="entry name" value="AGP_Transferase"/>
</dbReference>
<dbReference type="InterPro" id="IPR011009">
    <property type="entry name" value="Kinase-like_dom_sf"/>
</dbReference>